<feature type="compositionally biased region" description="Basic and acidic residues" evidence="1">
    <location>
        <begin position="47"/>
        <end position="75"/>
    </location>
</feature>
<feature type="region of interest" description="Disordered" evidence="1">
    <location>
        <begin position="1"/>
        <end position="75"/>
    </location>
</feature>
<keyword evidence="4" id="KW-1185">Reference proteome</keyword>
<evidence type="ECO:0000256" key="1">
    <source>
        <dbReference type="SAM" id="MobiDB-lite"/>
    </source>
</evidence>
<dbReference type="Pfam" id="PF00170">
    <property type="entry name" value="bZIP_1"/>
    <property type="match status" value="1"/>
</dbReference>
<reference evidence="3 4" key="1">
    <citation type="journal article" date="2020" name="G3 (Bethesda)">
        <title>Improved Reference Genome for Cyclotella cryptica CCMP332, a Model for Cell Wall Morphogenesis, Salinity Adaptation, and Lipid Production in Diatoms (Bacillariophyta).</title>
        <authorList>
            <person name="Roberts W.R."/>
            <person name="Downey K.M."/>
            <person name="Ruck E.C."/>
            <person name="Traller J.C."/>
            <person name="Alverson A.J."/>
        </authorList>
    </citation>
    <scope>NUCLEOTIDE SEQUENCE [LARGE SCALE GENOMIC DNA]</scope>
    <source>
        <strain evidence="3 4">CCMP332</strain>
    </source>
</reference>
<dbReference type="PROSITE" id="PS50217">
    <property type="entry name" value="BZIP"/>
    <property type="match status" value="1"/>
</dbReference>
<dbReference type="InterPro" id="IPR004827">
    <property type="entry name" value="bZIP"/>
</dbReference>
<comment type="caution">
    <text evidence="3">The sequence shown here is derived from an EMBL/GenBank/DDBJ whole genome shotgun (WGS) entry which is preliminary data.</text>
</comment>
<proteinExistence type="predicted"/>
<evidence type="ECO:0000313" key="3">
    <source>
        <dbReference type="EMBL" id="KAL3775811.1"/>
    </source>
</evidence>
<sequence>MPASQHIPSAKKRKVDTSNSHADAPSRVKKSPLADLPQNYYAPPVHMTKEELSAWRKEQRRERNRQSAADSRNKTKLRIEELEGEVAKYKTLYEDMKKKMGRMEHQIRVLTELNKKIPSGPCLRASSPAEQRTVTPPGSYPNSPSISPVPSVNNSPPTATTLACPVIPSFFPPLLSTLADYAPTEITSQPLAGPTTATGPLMEQMKITGATALDSVMADAASALEVMAVSGSGQACDDRIMRDSALEVRENDDKNESDAANGPNLMSEGSVMDEVCCNEEDDQDFDVQSALEGDGDLLDLLVETLDAEFDPNLLV</sequence>
<dbReference type="AlphaFoldDB" id="A0ABD3NKZ2"/>
<dbReference type="SMART" id="SM00338">
    <property type="entry name" value="BRLZ"/>
    <property type="match status" value="1"/>
</dbReference>
<dbReference type="InterPro" id="IPR046347">
    <property type="entry name" value="bZIP_sf"/>
</dbReference>
<evidence type="ECO:0000259" key="2">
    <source>
        <dbReference type="PROSITE" id="PS50217"/>
    </source>
</evidence>
<protein>
    <recommendedName>
        <fullName evidence="2">BZIP domain-containing protein</fullName>
    </recommendedName>
</protein>
<feature type="region of interest" description="Disordered" evidence="1">
    <location>
        <begin position="117"/>
        <end position="157"/>
    </location>
</feature>
<dbReference type="Proteomes" id="UP001516023">
    <property type="component" value="Unassembled WGS sequence"/>
</dbReference>
<accession>A0ABD3NKZ2</accession>
<feature type="domain" description="BZIP" evidence="2">
    <location>
        <begin position="56"/>
        <end position="117"/>
    </location>
</feature>
<dbReference type="CDD" id="cd14686">
    <property type="entry name" value="bZIP"/>
    <property type="match status" value="1"/>
</dbReference>
<gene>
    <name evidence="3" type="ORF">HJC23_011724</name>
</gene>
<organism evidence="3 4">
    <name type="scientific">Cyclotella cryptica</name>
    <dbReference type="NCBI Taxonomy" id="29204"/>
    <lineage>
        <taxon>Eukaryota</taxon>
        <taxon>Sar</taxon>
        <taxon>Stramenopiles</taxon>
        <taxon>Ochrophyta</taxon>
        <taxon>Bacillariophyta</taxon>
        <taxon>Coscinodiscophyceae</taxon>
        <taxon>Thalassiosirophycidae</taxon>
        <taxon>Stephanodiscales</taxon>
        <taxon>Stephanodiscaceae</taxon>
        <taxon>Cyclotella</taxon>
    </lineage>
</organism>
<name>A0ABD3NKZ2_9STRA</name>
<evidence type="ECO:0000313" key="4">
    <source>
        <dbReference type="Proteomes" id="UP001516023"/>
    </source>
</evidence>
<feature type="region of interest" description="Disordered" evidence="1">
    <location>
        <begin position="249"/>
        <end position="268"/>
    </location>
</feature>
<dbReference type="Gene3D" id="1.20.5.170">
    <property type="match status" value="1"/>
</dbReference>
<dbReference type="SUPFAM" id="SSF57959">
    <property type="entry name" value="Leucine zipper domain"/>
    <property type="match status" value="1"/>
</dbReference>
<feature type="compositionally biased region" description="Low complexity" evidence="1">
    <location>
        <begin position="140"/>
        <end position="157"/>
    </location>
</feature>
<dbReference type="EMBL" id="JABMIG020000530">
    <property type="protein sequence ID" value="KAL3775811.1"/>
    <property type="molecule type" value="Genomic_DNA"/>
</dbReference>